<keyword evidence="1" id="KW-1133">Transmembrane helix</keyword>
<evidence type="ECO:0000256" key="1">
    <source>
        <dbReference type="SAM" id="Phobius"/>
    </source>
</evidence>
<comment type="caution">
    <text evidence="3">The sequence shown here is derived from an EMBL/GenBank/DDBJ whole genome shotgun (WGS) entry which is preliminary data.</text>
</comment>
<dbReference type="AlphaFoldDB" id="A0A2T3JQ95"/>
<dbReference type="EMBL" id="PYMP01000011">
    <property type="protein sequence ID" value="PSU51251.1"/>
    <property type="molecule type" value="Genomic_DNA"/>
</dbReference>
<reference evidence="4 5" key="1">
    <citation type="submission" date="2018-03" db="EMBL/GenBank/DDBJ databases">
        <title>Whole genome sequencing of Histamine producing bacteria.</title>
        <authorList>
            <person name="Butler K."/>
        </authorList>
    </citation>
    <scope>NUCLEOTIDE SEQUENCE [LARGE SCALE GENOMIC DNA]</scope>
    <source>
        <strain evidence="3 5">FS-6.1</strain>
        <strain evidence="2 4">FS-6.2</strain>
    </source>
</reference>
<keyword evidence="1" id="KW-0812">Transmembrane</keyword>
<feature type="transmembrane region" description="Helical" evidence="1">
    <location>
        <begin position="51"/>
        <end position="73"/>
    </location>
</feature>
<evidence type="ECO:0000313" key="3">
    <source>
        <dbReference type="EMBL" id="PSU51251.1"/>
    </source>
</evidence>
<proteinExistence type="predicted"/>
<evidence type="ECO:0000313" key="4">
    <source>
        <dbReference type="Proteomes" id="UP000241405"/>
    </source>
</evidence>
<keyword evidence="4" id="KW-1185">Reference proteome</keyword>
<keyword evidence="1" id="KW-0472">Membrane</keyword>
<feature type="transmembrane region" description="Helical" evidence="1">
    <location>
        <begin position="12"/>
        <end position="31"/>
    </location>
</feature>
<dbReference type="EMBL" id="PYMO01000001">
    <property type="protein sequence ID" value="PSU27251.1"/>
    <property type="molecule type" value="Genomic_DNA"/>
</dbReference>
<dbReference type="RefSeq" id="WP_107191672.1">
    <property type="nucleotide sequence ID" value="NZ_PYMN01000039.1"/>
</dbReference>
<accession>A0A2T3JQ95</accession>
<evidence type="ECO:0000313" key="5">
    <source>
        <dbReference type="Proteomes" id="UP000241618"/>
    </source>
</evidence>
<evidence type="ECO:0000313" key="2">
    <source>
        <dbReference type="EMBL" id="PSU27251.1"/>
    </source>
</evidence>
<gene>
    <name evidence="3" type="ORF">C9J18_12370</name>
    <name evidence="2" type="ORF">CTM96_00550</name>
</gene>
<protein>
    <submittedName>
        <fullName evidence="3">Uncharacterized protein</fullName>
    </submittedName>
</protein>
<dbReference type="Proteomes" id="UP000241618">
    <property type="component" value="Unassembled WGS sequence"/>
</dbReference>
<name>A0A2T3JQ95_PHOPO</name>
<organism evidence="3 5">
    <name type="scientific">Photobacterium phosphoreum</name>
    <dbReference type="NCBI Taxonomy" id="659"/>
    <lineage>
        <taxon>Bacteria</taxon>
        <taxon>Pseudomonadati</taxon>
        <taxon>Pseudomonadota</taxon>
        <taxon>Gammaproteobacteria</taxon>
        <taxon>Vibrionales</taxon>
        <taxon>Vibrionaceae</taxon>
        <taxon>Photobacterium</taxon>
    </lineage>
</organism>
<sequence>MNTQFLSALIKISILASLLCLALVILGNYGMTLSMPIEMKDHLTNQTHIDFIHVIYYVGFNFMFVGFLGCLVWRVKKSQQQMKQSLAHNHAY</sequence>
<dbReference type="Proteomes" id="UP000241405">
    <property type="component" value="Unassembled WGS sequence"/>
</dbReference>